<keyword evidence="1" id="KW-0472">Membrane</keyword>
<keyword evidence="1" id="KW-0812">Transmembrane</keyword>
<dbReference type="InterPro" id="IPR023214">
    <property type="entry name" value="HAD_sf"/>
</dbReference>
<dbReference type="EMBL" id="AUZZ01011472">
    <property type="protein sequence ID" value="EQD26091.1"/>
    <property type="molecule type" value="Genomic_DNA"/>
</dbReference>
<accession>T0XTJ1</accession>
<dbReference type="SUPFAM" id="SSF81665">
    <property type="entry name" value="Calcium ATPase, transmembrane domain M"/>
    <property type="match status" value="1"/>
</dbReference>
<dbReference type="AlphaFoldDB" id="T0XTJ1"/>
<dbReference type="Gene3D" id="3.40.1110.10">
    <property type="entry name" value="Calcium-transporting ATPase, cytoplasmic domain N"/>
    <property type="match status" value="1"/>
</dbReference>
<dbReference type="InterPro" id="IPR023298">
    <property type="entry name" value="ATPase_P-typ_TM_dom_sf"/>
</dbReference>
<feature type="transmembrane region" description="Helical" evidence="1">
    <location>
        <begin position="124"/>
        <end position="145"/>
    </location>
</feature>
<dbReference type="GO" id="GO:0000166">
    <property type="term" value="F:nucleotide binding"/>
    <property type="evidence" value="ECO:0007669"/>
    <property type="project" value="InterPro"/>
</dbReference>
<dbReference type="PANTHER" id="PTHR42861">
    <property type="entry name" value="CALCIUM-TRANSPORTING ATPASE"/>
    <property type="match status" value="1"/>
</dbReference>
<dbReference type="InterPro" id="IPR023299">
    <property type="entry name" value="ATPase_P-typ_cyto_dom_N"/>
</dbReference>
<evidence type="ECO:0000256" key="1">
    <source>
        <dbReference type="SAM" id="Phobius"/>
    </source>
</evidence>
<dbReference type="Gene3D" id="3.40.50.1000">
    <property type="entry name" value="HAD superfamily/HAD-like"/>
    <property type="match status" value="1"/>
</dbReference>
<gene>
    <name evidence="2" type="ORF">B2A_15781</name>
</gene>
<proteinExistence type="predicted"/>
<keyword evidence="1" id="KW-1133">Transmembrane helix</keyword>
<dbReference type="Gene3D" id="1.20.1110.10">
    <property type="entry name" value="Calcium-transporting ATPase, transmembrane domain"/>
    <property type="match status" value="1"/>
</dbReference>
<sequence>EEIPILITITLAIGAYSLSKKKAIVKGLTAAQTLGSVTVIASDKTVTITENTMQVSHILDGRELYESGQKTKLNFLKSAVLATGNLEVEQRFSWEYRDPMEVSILKYSYLYSFVMIPYETCIEAIIWMFASLLIIPIAVPVNMGVTYPPSPIIN</sequence>
<keyword evidence="2" id="KW-0378">Hydrolase</keyword>
<reference evidence="2" key="2">
    <citation type="journal article" date="2014" name="ISME J.">
        <title>Microbial stratification in low pH oxic and suboxic macroscopic growths along an acid mine drainage.</title>
        <authorList>
            <person name="Mendez-Garcia C."/>
            <person name="Mesa V."/>
            <person name="Sprenger R.R."/>
            <person name="Richter M."/>
            <person name="Diez M.S."/>
            <person name="Solano J."/>
            <person name="Bargiela R."/>
            <person name="Golyshina O.V."/>
            <person name="Manteca A."/>
            <person name="Ramos J.L."/>
            <person name="Gallego J.R."/>
            <person name="Llorente I."/>
            <person name="Martins Dos Santos V.A."/>
            <person name="Jensen O.N."/>
            <person name="Pelaez A.I."/>
            <person name="Sanchez J."/>
            <person name="Ferrer M."/>
        </authorList>
    </citation>
    <scope>NUCLEOTIDE SEQUENCE</scope>
</reference>
<comment type="caution">
    <text evidence="2">The sequence shown here is derived from an EMBL/GenBank/DDBJ whole genome shotgun (WGS) entry which is preliminary data.</text>
</comment>
<name>T0XTJ1_9ZZZZ</name>
<reference evidence="2" key="1">
    <citation type="submission" date="2013-08" db="EMBL/GenBank/DDBJ databases">
        <authorList>
            <person name="Mendez C."/>
            <person name="Richter M."/>
            <person name="Ferrer M."/>
            <person name="Sanchez J."/>
        </authorList>
    </citation>
    <scope>NUCLEOTIDE SEQUENCE</scope>
</reference>
<dbReference type="GO" id="GO:0016787">
    <property type="term" value="F:hydrolase activity"/>
    <property type="evidence" value="ECO:0007669"/>
    <property type="project" value="UniProtKB-KW"/>
</dbReference>
<feature type="non-terminal residue" evidence="2">
    <location>
        <position position="1"/>
    </location>
</feature>
<dbReference type="EC" id="3.6.3.-" evidence="2"/>
<organism evidence="2">
    <name type="scientific">mine drainage metagenome</name>
    <dbReference type="NCBI Taxonomy" id="410659"/>
    <lineage>
        <taxon>unclassified sequences</taxon>
        <taxon>metagenomes</taxon>
        <taxon>ecological metagenomes</taxon>
    </lineage>
</organism>
<evidence type="ECO:0000313" key="2">
    <source>
        <dbReference type="EMBL" id="EQD26091.1"/>
    </source>
</evidence>
<protein>
    <submittedName>
        <fullName evidence="2">ATPase, P-type, ATPase-associated region domain protein</fullName>
        <ecNumber evidence="2">3.6.3.-</ecNumber>
    </submittedName>
</protein>